<reference evidence="3 4" key="1">
    <citation type="journal article" date="2024" name="Microbiology">
        <title>Methylomarinum rosea sp. nov., a novel halophilic methanotrophic bacterium from the hypersaline Lake Elton.</title>
        <authorList>
            <person name="Suleimanov R.Z."/>
            <person name="Oshkin I.Y."/>
            <person name="Danilova O.V."/>
            <person name="Suzina N.E."/>
            <person name="Dedysh S.N."/>
        </authorList>
    </citation>
    <scope>NUCLEOTIDE SEQUENCE [LARGE SCALE GENOMIC DNA]</scope>
    <source>
        <strain evidence="3 4">Ch1-1</strain>
    </source>
</reference>
<dbReference type="Gene3D" id="2.30.36.100">
    <property type="match status" value="1"/>
</dbReference>
<organism evidence="3 4">
    <name type="scientific">Methylomarinum roseum</name>
    <dbReference type="NCBI Taxonomy" id="3067653"/>
    <lineage>
        <taxon>Bacteria</taxon>
        <taxon>Pseudomonadati</taxon>
        <taxon>Pseudomonadota</taxon>
        <taxon>Gammaproteobacteria</taxon>
        <taxon>Methylococcales</taxon>
        <taxon>Methylococcaceae</taxon>
        <taxon>Methylomarinum</taxon>
    </lineage>
</organism>
<proteinExistence type="predicted"/>
<keyword evidence="4" id="KW-1185">Reference proteome</keyword>
<keyword evidence="1" id="KW-0547">Nucleotide-binding</keyword>
<dbReference type="Gene3D" id="3.40.50.11770">
    <property type="match status" value="1"/>
</dbReference>
<dbReference type="InterPro" id="IPR024710">
    <property type="entry name" value="MfnD"/>
</dbReference>
<evidence type="ECO:0000313" key="3">
    <source>
        <dbReference type="EMBL" id="XBS19673.1"/>
    </source>
</evidence>
<gene>
    <name evidence="3" type="ORF">Q9L42_015090</name>
</gene>
<sequence>MMLQTLLAELKSIDDIEPVILLDWRCELADLPERTIVHRIDKDQDYRPVLLKLMRQCRLFWPIAPETDGALLALVELAEAQSMTTLASSPAAIALCGSKLATSRYLRRHNINAIETERLTAEVPPRLAGKMVIKPDDGAGAEDSFIVSSLEDYRRVVGRLQAIERYVMQPYRPGRAISLSCLFKQGRAWLLCCNGQQLSVSNGQFRLMACQVNIRSRTAIDYARLIEQVARAIPGLWGYVGIDLIETEREAVILEINPRLTSSYDGIVEASGINVAEQVLRLLDGEPVLRKTRDTTVMITLDKECN</sequence>
<dbReference type="Pfam" id="PF02655">
    <property type="entry name" value="ATP-grasp_3"/>
    <property type="match status" value="1"/>
</dbReference>
<dbReference type="PIRSF" id="PIRSF016766">
    <property type="entry name" value="UCP016766_ATPgrasp"/>
    <property type="match status" value="1"/>
</dbReference>
<dbReference type="Proteomes" id="UP001225378">
    <property type="component" value="Chromosome"/>
</dbReference>
<dbReference type="KEGG" id="mech:Q9L42_015090"/>
<dbReference type="InterPro" id="IPR040803">
    <property type="entry name" value="MfnD_preATP-grasp"/>
</dbReference>
<name>A0AAU7NRR5_9GAMM</name>
<dbReference type="Pfam" id="PF18301">
    <property type="entry name" value="preATP-grasp_3"/>
    <property type="match status" value="1"/>
</dbReference>
<dbReference type="Gene3D" id="3.30.470.20">
    <property type="entry name" value="ATP-grasp fold, B domain"/>
    <property type="match status" value="1"/>
</dbReference>
<dbReference type="AlphaFoldDB" id="A0AAU7NRR5"/>
<accession>A0AAU7NRR5</accession>
<dbReference type="RefSeq" id="WP_305907589.1">
    <property type="nucleotide sequence ID" value="NZ_CP157743.1"/>
</dbReference>
<dbReference type="GO" id="GO:0005524">
    <property type="term" value="F:ATP binding"/>
    <property type="evidence" value="ECO:0007669"/>
    <property type="project" value="UniProtKB-UniRule"/>
</dbReference>
<dbReference type="GO" id="GO:0046872">
    <property type="term" value="F:metal ion binding"/>
    <property type="evidence" value="ECO:0007669"/>
    <property type="project" value="InterPro"/>
</dbReference>
<evidence type="ECO:0000259" key="2">
    <source>
        <dbReference type="PROSITE" id="PS50975"/>
    </source>
</evidence>
<protein>
    <submittedName>
        <fullName evidence="3">ATP-grasp domain-containing protein</fullName>
    </submittedName>
</protein>
<feature type="domain" description="ATP-grasp" evidence="2">
    <location>
        <begin position="98"/>
        <end position="284"/>
    </location>
</feature>
<evidence type="ECO:0000256" key="1">
    <source>
        <dbReference type="PROSITE-ProRule" id="PRU00409"/>
    </source>
</evidence>
<dbReference type="PROSITE" id="PS50975">
    <property type="entry name" value="ATP_GRASP"/>
    <property type="match status" value="1"/>
</dbReference>
<dbReference type="EMBL" id="CP157743">
    <property type="protein sequence ID" value="XBS19673.1"/>
    <property type="molecule type" value="Genomic_DNA"/>
</dbReference>
<keyword evidence="1" id="KW-0067">ATP-binding</keyword>
<dbReference type="SUPFAM" id="SSF56059">
    <property type="entry name" value="Glutathione synthetase ATP-binding domain-like"/>
    <property type="match status" value="1"/>
</dbReference>
<dbReference type="InterPro" id="IPR003806">
    <property type="entry name" value="ATP-grasp_PylC-type"/>
</dbReference>
<dbReference type="InterPro" id="IPR011761">
    <property type="entry name" value="ATP-grasp"/>
</dbReference>
<evidence type="ECO:0000313" key="4">
    <source>
        <dbReference type="Proteomes" id="UP001225378"/>
    </source>
</evidence>